<dbReference type="GO" id="GO:0022857">
    <property type="term" value="F:transmembrane transporter activity"/>
    <property type="evidence" value="ECO:0007669"/>
    <property type="project" value="InterPro"/>
</dbReference>
<protein>
    <submittedName>
        <fullName evidence="9">MFS transporter</fullName>
    </submittedName>
</protein>
<feature type="transmembrane region" description="Helical" evidence="7">
    <location>
        <begin position="287"/>
        <end position="306"/>
    </location>
</feature>
<evidence type="ECO:0000256" key="7">
    <source>
        <dbReference type="SAM" id="Phobius"/>
    </source>
</evidence>
<dbReference type="PROSITE" id="PS00216">
    <property type="entry name" value="SUGAR_TRANSPORT_1"/>
    <property type="match status" value="1"/>
</dbReference>
<keyword evidence="10" id="KW-1185">Reference proteome</keyword>
<dbReference type="InterPro" id="IPR005828">
    <property type="entry name" value="MFS_sugar_transport-like"/>
</dbReference>
<dbReference type="PROSITE" id="PS50850">
    <property type="entry name" value="MFS"/>
    <property type="match status" value="1"/>
</dbReference>
<keyword evidence="5 7" id="KW-1133">Transmembrane helix</keyword>
<dbReference type="PANTHER" id="PTHR43045">
    <property type="entry name" value="SHIKIMATE TRANSPORTER"/>
    <property type="match status" value="1"/>
</dbReference>
<evidence type="ECO:0000256" key="3">
    <source>
        <dbReference type="ARBA" id="ARBA00022475"/>
    </source>
</evidence>
<feature type="transmembrane region" description="Helical" evidence="7">
    <location>
        <begin position="116"/>
        <end position="136"/>
    </location>
</feature>
<feature type="domain" description="Major facilitator superfamily (MFS) profile" evidence="8">
    <location>
        <begin position="20"/>
        <end position="547"/>
    </location>
</feature>
<dbReference type="Proteomes" id="UP000676409">
    <property type="component" value="Chromosome"/>
</dbReference>
<dbReference type="EMBL" id="CP073078">
    <property type="protein sequence ID" value="QUD89693.1"/>
    <property type="molecule type" value="Genomic_DNA"/>
</dbReference>
<dbReference type="Gene3D" id="1.20.1250.20">
    <property type="entry name" value="MFS general substrate transporter like domains"/>
    <property type="match status" value="3"/>
</dbReference>
<dbReference type="KEGG" id="caul:KCG34_07430"/>
<feature type="transmembrane region" description="Helical" evidence="7">
    <location>
        <begin position="247"/>
        <end position="275"/>
    </location>
</feature>
<evidence type="ECO:0000256" key="5">
    <source>
        <dbReference type="ARBA" id="ARBA00022989"/>
    </source>
</evidence>
<keyword evidence="6 7" id="KW-0472">Membrane</keyword>
<dbReference type="SUPFAM" id="SSF103473">
    <property type="entry name" value="MFS general substrate transporter"/>
    <property type="match status" value="1"/>
</dbReference>
<evidence type="ECO:0000313" key="10">
    <source>
        <dbReference type="Proteomes" id="UP000676409"/>
    </source>
</evidence>
<evidence type="ECO:0000256" key="4">
    <source>
        <dbReference type="ARBA" id="ARBA00022692"/>
    </source>
</evidence>
<dbReference type="AlphaFoldDB" id="A0A975G350"/>
<dbReference type="InterPro" id="IPR005829">
    <property type="entry name" value="Sugar_transporter_CS"/>
</dbReference>
<feature type="transmembrane region" description="Helical" evidence="7">
    <location>
        <begin position="16"/>
        <end position="38"/>
    </location>
</feature>
<evidence type="ECO:0000256" key="2">
    <source>
        <dbReference type="ARBA" id="ARBA00022448"/>
    </source>
</evidence>
<feature type="transmembrane region" description="Helical" evidence="7">
    <location>
        <begin position="192"/>
        <end position="211"/>
    </location>
</feature>
<proteinExistence type="predicted"/>
<keyword evidence="3" id="KW-1003">Cell membrane</keyword>
<reference evidence="9" key="1">
    <citation type="submission" date="2021-04" db="EMBL/GenBank/DDBJ databases">
        <title>The complete genome sequence of Caulobacter sp. S6.</title>
        <authorList>
            <person name="Tang Y."/>
            <person name="Ouyang W."/>
            <person name="Liu Q."/>
            <person name="Huang B."/>
            <person name="Guo Z."/>
            <person name="Lei P."/>
        </authorList>
    </citation>
    <scope>NUCLEOTIDE SEQUENCE</scope>
    <source>
        <strain evidence="9">S6</strain>
    </source>
</reference>
<sequence>MVAETIGAKAEPRTTGLGLVVAGASLGTLFEWYDFFLYGSLAGEIARHFFAAVDERTAFVFALAAFAAGFIARPFGALVFGRVGDLVGRKNTFLVTMTLMGASTFAVGLLPDYSAIGVAAPVILVALRLLQGLAIGGEYGGAVVYIAEHAPRDRRGFATGFINIMATGGLLTSLLSIVLFRSRMSEAAFAATGWRAPFLLSAALLAISLWVRMKLNESPIFRQMKAEDSLSRAPYAETFGRWENMRLMLVALFGPVAGQAVVWYAGGFYALFFLQRVLKLADLQTDLLLIVALALAAPTYVVAGWLSDVVGRRPVVIVGCAIGAVALIPLFHALTWAANPALAEAQARAPVSVYADPARCSVQFDPIGGNRFDATGCDIAKAGLSKAGISYRSLALPAGAATRVEIGPRALTVPDPSGAATARKAGVTAFAAQAKAALTAAGYPAKADPARVDQVRVVLIVVALVSIAALIYGPTAAILAELFPARIRYTSISVPYHLGAGWIGGLMPATAFAIVAGAGDIYAGLWYPTAFVALSFVVCLLFLPETLGRSLEA</sequence>
<feature type="transmembrane region" description="Helical" evidence="7">
    <location>
        <begin position="315"/>
        <end position="334"/>
    </location>
</feature>
<evidence type="ECO:0000256" key="6">
    <source>
        <dbReference type="ARBA" id="ARBA00023136"/>
    </source>
</evidence>
<evidence type="ECO:0000259" key="8">
    <source>
        <dbReference type="PROSITE" id="PS50850"/>
    </source>
</evidence>
<evidence type="ECO:0000256" key="1">
    <source>
        <dbReference type="ARBA" id="ARBA00004651"/>
    </source>
</evidence>
<name>A0A975G350_9CAUL</name>
<dbReference type="InterPro" id="IPR020846">
    <property type="entry name" value="MFS_dom"/>
</dbReference>
<dbReference type="PROSITE" id="PS00217">
    <property type="entry name" value="SUGAR_TRANSPORT_2"/>
    <property type="match status" value="1"/>
</dbReference>
<feature type="transmembrane region" description="Helical" evidence="7">
    <location>
        <begin position="525"/>
        <end position="543"/>
    </location>
</feature>
<accession>A0A975G350</accession>
<feature type="transmembrane region" description="Helical" evidence="7">
    <location>
        <begin position="157"/>
        <end position="180"/>
    </location>
</feature>
<evidence type="ECO:0000313" key="9">
    <source>
        <dbReference type="EMBL" id="QUD89693.1"/>
    </source>
</evidence>
<gene>
    <name evidence="9" type="ORF">KCG34_07430</name>
</gene>
<organism evidence="9 10">
    <name type="scientific">Phenylobacterium montanum</name>
    <dbReference type="NCBI Taxonomy" id="2823693"/>
    <lineage>
        <taxon>Bacteria</taxon>
        <taxon>Pseudomonadati</taxon>
        <taxon>Pseudomonadota</taxon>
        <taxon>Alphaproteobacteria</taxon>
        <taxon>Caulobacterales</taxon>
        <taxon>Caulobacteraceae</taxon>
        <taxon>Phenylobacterium</taxon>
    </lineage>
</organism>
<comment type="subcellular location">
    <subcellularLocation>
        <location evidence="1">Cell membrane</location>
        <topology evidence="1">Multi-pass membrane protein</topology>
    </subcellularLocation>
</comment>
<dbReference type="RefSeq" id="WP_211939745.1">
    <property type="nucleotide sequence ID" value="NZ_CP073078.1"/>
</dbReference>
<dbReference type="GO" id="GO:0005886">
    <property type="term" value="C:plasma membrane"/>
    <property type="evidence" value="ECO:0007669"/>
    <property type="project" value="UniProtKB-SubCell"/>
</dbReference>
<keyword evidence="2" id="KW-0813">Transport</keyword>
<dbReference type="InterPro" id="IPR036259">
    <property type="entry name" value="MFS_trans_sf"/>
</dbReference>
<feature type="transmembrane region" description="Helical" evidence="7">
    <location>
        <begin position="495"/>
        <end position="519"/>
    </location>
</feature>
<keyword evidence="4 7" id="KW-0812">Transmembrane</keyword>
<feature type="transmembrane region" description="Helical" evidence="7">
    <location>
        <begin position="457"/>
        <end position="483"/>
    </location>
</feature>
<dbReference type="Pfam" id="PF00083">
    <property type="entry name" value="Sugar_tr"/>
    <property type="match status" value="2"/>
</dbReference>
<dbReference type="PANTHER" id="PTHR43045:SF7">
    <property type="entry name" value="MAJOR FACILITATOR SUPERFAMILY TRANSPORTER"/>
    <property type="match status" value="1"/>
</dbReference>
<feature type="transmembrane region" description="Helical" evidence="7">
    <location>
        <begin position="58"/>
        <end position="80"/>
    </location>
</feature>
<feature type="transmembrane region" description="Helical" evidence="7">
    <location>
        <begin position="92"/>
        <end position="110"/>
    </location>
</feature>